<feature type="signal peptide" evidence="1">
    <location>
        <begin position="1"/>
        <end position="26"/>
    </location>
</feature>
<sequence>MTPEKKRKLRNIAILSLLGLIGGTMAFQAFNQQAINDRENTVQVNVGGRVHDYYNRDTENKDVFVENYGERPIMARIRLSEFLEYQRGDEDFTPLVAGSERDNLATWITWIPSANNINQRADTGNSSAFNRYAQLTFGWSREVEVEEGEEVDEAKLAPWYMPTFNHDNLDLRTAAAGHARDYIAGAGATDGTTDGTTHPGDGTDAYWSSGDTFDNSAGIWPGETVTHQAAQNLRQQRAPMTIEQWSNLLPYQQIGDFWVVDHTTGWAYWASLLEPGNASSYLLDAAELTDAIEDTVFNGSYYYGIHVDSQLISPDNSEEFLPGGDSRLEAFLTGIKNNSMIDEGNARPDIDLPPSSFDFDAMAPGRVFTMAGEQYRYLEDMGNGNHMIIRHEAIRETSVDMQPQVMSNWFSALDAEVRGIVQPVSIPAVVPGINEDVVSTWEGGFRWIPAGWATNPVFNTVRADRTAVSSSGTPQAFALSLADVVHFSTETGPFPNFRERAGGRGTLWFLRTPSTAINTWNIVPNILPQSLDIGHLNAISFMNDHQVGSGGVRPAIIVHQ</sequence>
<evidence type="ECO:0000313" key="2">
    <source>
        <dbReference type="EMBL" id="MDH7958856.1"/>
    </source>
</evidence>
<organism evidence="2 3">
    <name type="scientific">Lactococcus garvieae</name>
    <dbReference type="NCBI Taxonomy" id="1363"/>
    <lineage>
        <taxon>Bacteria</taxon>
        <taxon>Bacillati</taxon>
        <taxon>Bacillota</taxon>
        <taxon>Bacilli</taxon>
        <taxon>Lactobacillales</taxon>
        <taxon>Streptococcaceae</taxon>
        <taxon>Lactococcus</taxon>
    </lineage>
</organism>
<dbReference type="Proteomes" id="UP001157396">
    <property type="component" value="Unassembled WGS sequence"/>
</dbReference>
<comment type="caution">
    <text evidence="2">The sequence shown here is derived from an EMBL/GenBank/DDBJ whole genome shotgun (WGS) entry which is preliminary data.</text>
</comment>
<dbReference type="RefSeq" id="WP_265149112.1">
    <property type="nucleotide sequence ID" value="NZ_AP026069.1"/>
</dbReference>
<feature type="chain" id="PRO_5041417068" evidence="1">
    <location>
        <begin position="27"/>
        <end position="560"/>
    </location>
</feature>
<accession>A0AA43PCE4</accession>
<evidence type="ECO:0000313" key="3">
    <source>
        <dbReference type="Proteomes" id="UP001157396"/>
    </source>
</evidence>
<evidence type="ECO:0000256" key="1">
    <source>
        <dbReference type="SAM" id="SignalP"/>
    </source>
</evidence>
<name>A0AA43PCE4_9LACT</name>
<dbReference type="EMBL" id="JARYTV010000001">
    <property type="protein sequence ID" value="MDH7958856.1"/>
    <property type="molecule type" value="Genomic_DNA"/>
</dbReference>
<gene>
    <name evidence="2" type="ORF">QHR29_00005</name>
</gene>
<keyword evidence="1" id="KW-0732">Signal</keyword>
<proteinExistence type="predicted"/>
<dbReference type="AlphaFoldDB" id="A0AA43PCE4"/>
<protein>
    <submittedName>
        <fullName evidence="2">Uncharacterized protein</fullName>
    </submittedName>
</protein>
<reference evidence="2" key="1">
    <citation type="submission" date="2023-04" db="EMBL/GenBank/DDBJ databases">
        <title>Genomic analysis of Lactococcus garvieae isolates.</title>
        <authorList>
            <person name="Zhanghang C."/>
        </authorList>
    </citation>
    <scope>NUCLEOTIDE SEQUENCE</scope>
    <source>
        <strain evidence="2">ZB-1</strain>
    </source>
</reference>